<evidence type="ECO:0000256" key="6">
    <source>
        <dbReference type="ARBA" id="ARBA00022932"/>
    </source>
</evidence>
<dbReference type="EMBL" id="CP001997">
    <property type="protein sequence ID" value="ADE56864.1"/>
    <property type="molecule type" value="Genomic_DNA"/>
</dbReference>
<organism evidence="10 11">
    <name type="scientific">Aminobacterium colombiense (strain DSM 12261 / ALA-1)</name>
    <dbReference type="NCBI Taxonomy" id="572547"/>
    <lineage>
        <taxon>Bacteria</taxon>
        <taxon>Thermotogati</taxon>
        <taxon>Synergistota</taxon>
        <taxon>Synergistia</taxon>
        <taxon>Synergistales</taxon>
        <taxon>Aminobacteriaceae</taxon>
        <taxon>Aminobacterium</taxon>
    </lineage>
</organism>
<name>D5EE82_AMICL</name>
<evidence type="ECO:0000313" key="11">
    <source>
        <dbReference type="Proteomes" id="UP000002366"/>
    </source>
</evidence>
<dbReference type="eggNOG" id="COG2812">
    <property type="taxonomic scope" value="Bacteria"/>
</dbReference>
<comment type="subunit">
    <text evidence="8">DNA polymerase III contains a core (composed of alpha, epsilon and theta chains) that associates with a tau subunit. This core dimerizes to form the POLIII' complex. PolIII' associates with the gamma complex (composed of gamma, delta, delta', psi and chi chains) and with the beta chain to form the complete DNA polymerase III complex.</text>
</comment>
<evidence type="ECO:0000256" key="4">
    <source>
        <dbReference type="ARBA" id="ARBA00022833"/>
    </source>
</evidence>
<dbReference type="EC" id="2.7.7.7" evidence="8"/>
<dbReference type="GO" id="GO:0005524">
    <property type="term" value="F:ATP binding"/>
    <property type="evidence" value="ECO:0007669"/>
    <property type="project" value="UniProtKB-KW"/>
</dbReference>
<dbReference type="FunFam" id="3.40.50.300:FF:000014">
    <property type="entry name" value="DNA polymerase III subunit gamma/tau"/>
    <property type="match status" value="1"/>
</dbReference>
<evidence type="ECO:0000256" key="3">
    <source>
        <dbReference type="ARBA" id="ARBA00022741"/>
    </source>
</evidence>
<dbReference type="InterPro" id="IPR050238">
    <property type="entry name" value="DNA_Rep/Repair_Clamp_Loader"/>
</dbReference>
<dbReference type="GO" id="GO:0003887">
    <property type="term" value="F:DNA-directed DNA polymerase activity"/>
    <property type="evidence" value="ECO:0007669"/>
    <property type="project" value="UniProtKB-KW"/>
</dbReference>
<comment type="similarity">
    <text evidence="1 8">Belongs to the DnaX/STICHEL family.</text>
</comment>
<sequence length="554" mass="62203">MTVSLYRRYRPAQFKQIVAQDAAVQVITKALEEKRVSHAYLFSGPRGCGKTTLARLLAKSLNCTGQKQSVEPCNDCPNCLAINGGESLDVIEIDGASNNSVDEVRELKAHVSLSAFSSLYKVYIIDEVHMLSLSAFNALLKTLEEPPSHVVFILATTEPHKVPVTIRSRCQHIPFRKIDVQNIVKSLSMVAHNENRNAEEEALWEIARQADGAMRDALSLLEQVMALAEQELRLVDVSRLLGGGSRPELERWVSRVRSGDISVFSELQEMFQRGASPQKVVEDLFVIFRDLWIVASWGGGALQFIEGSSKEKIFLEQESKDWNPDHLLKIMDFCAQILPQVRMGMRSDVLSGLFLNKLIEHGSLVTKELEKTREPHSLPPEDHPAFKEKWGKVLASLLYGEIHIYCALLHASVFLEKNVLSLKFPDYCNYSMELVSIERNSFVLQQKIKEIFEGELTLRIICGDKTTECDLSQSPLLAEIEEAIVEIQDEPTSSLPFDDLPPTAEIRPEFGNEQEDDETVFSGLVDTVLRWGGGEVLLHKKDNVEELDGGITEE</sequence>
<evidence type="ECO:0000256" key="2">
    <source>
        <dbReference type="ARBA" id="ARBA00022723"/>
    </source>
</evidence>
<proteinExistence type="inferred from homology"/>
<dbReference type="InterPro" id="IPR003593">
    <property type="entry name" value="AAA+_ATPase"/>
</dbReference>
<dbReference type="GO" id="GO:0006261">
    <property type="term" value="P:DNA-templated DNA replication"/>
    <property type="evidence" value="ECO:0007669"/>
    <property type="project" value="TreeGrafter"/>
</dbReference>
<dbReference type="SMART" id="SM00382">
    <property type="entry name" value="AAA"/>
    <property type="match status" value="1"/>
</dbReference>
<protein>
    <recommendedName>
        <fullName evidence="8">DNA polymerase III subunit gamma/tau</fullName>
        <ecNumber evidence="8">2.7.7.7</ecNumber>
    </recommendedName>
</protein>
<reference evidence="10 11" key="1">
    <citation type="journal article" date="2010" name="Stand. Genomic Sci.">
        <title>Complete genome sequence of Aminobacterium colombiense type strain (ALA-1).</title>
        <authorList>
            <person name="Chertkov O."/>
            <person name="Sikorski J."/>
            <person name="Brambilla E."/>
            <person name="Lapidus A."/>
            <person name="Copeland A."/>
            <person name="Glavina Del Rio T."/>
            <person name="Nolan M."/>
            <person name="Lucas S."/>
            <person name="Tice H."/>
            <person name="Cheng J.F."/>
            <person name="Han C."/>
            <person name="Detter J.C."/>
            <person name="Bruce D."/>
            <person name="Tapia R."/>
            <person name="Goodwin L."/>
            <person name="Pitluck S."/>
            <person name="Liolios K."/>
            <person name="Ivanova N."/>
            <person name="Mavromatis K."/>
            <person name="Ovchinnikova G."/>
            <person name="Pati A."/>
            <person name="Chen A."/>
            <person name="Palaniappan K."/>
            <person name="Land M."/>
            <person name="Hauser L."/>
            <person name="Chang Y.J."/>
            <person name="Jeffries C.D."/>
            <person name="Spring S."/>
            <person name="Rohde M."/>
            <person name="Goker M."/>
            <person name="Bristow J."/>
            <person name="Eisen J.A."/>
            <person name="Markowitz V."/>
            <person name="Hugenholtz P."/>
            <person name="Kyrpides N.C."/>
            <person name="Klenk H.P."/>
        </authorList>
    </citation>
    <scope>NUCLEOTIDE SEQUENCE [LARGE SCALE GENOMIC DNA]</scope>
    <source>
        <strain evidence="11">DSM 12261 / ALA-1</strain>
    </source>
</reference>
<dbReference type="AlphaFoldDB" id="D5EE82"/>
<dbReference type="STRING" id="572547.Amico_0731"/>
<feature type="domain" description="AAA+ ATPase" evidence="9">
    <location>
        <begin position="36"/>
        <end position="179"/>
    </location>
</feature>
<evidence type="ECO:0000256" key="8">
    <source>
        <dbReference type="RuleBase" id="RU364063"/>
    </source>
</evidence>
<dbReference type="PANTHER" id="PTHR11669:SF0">
    <property type="entry name" value="PROTEIN STICHEL-LIKE 2"/>
    <property type="match status" value="1"/>
</dbReference>
<dbReference type="PRINTS" id="PR00300">
    <property type="entry name" value="CLPPROTEASEA"/>
</dbReference>
<dbReference type="InterPro" id="IPR027417">
    <property type="entry name" value="P-loop_NTPase"/>
</dbReference>
<keyword evidence="2" id="KW-0479">Metal-binding</keyword>
<keyword evidence="11" id="KW-1185">Reference proteome</keyword>
<dbReference type="InterPro" id="IPR001270">
    <property type="entry name" value="ClpA/B"/>
</dbReference>
<dbReference type="Gene3D" id="3.40.50.300">
    <property type="entry name" value="P-loop containing nucleotide triphosphate hydrolases"/>
    <property type="match status" value="1"/>
</dbReference>
<dbReference type="FunFam" id="1.10.8.60:FF:000013">
    <property type="entry name" value="DNA polymerase III subunit gamma/tau"/>
    <property type="match status" value="1"/>
</dbReference>
<keyword evidence="6 8" id="KW-0239">DNA-directed DNA polymerase</keyword>
<dbReference type="NCBIfam" id="NF004046">
    <property type="entry name" value="PRK05563.1"/>
    <property type="match status" value="1"/>
</dbReference>
<keyword evidence="8 10" id="KW-0548">Nucleotidyltransferase</keyword>
<dbReference type="Proteomes" id="UP000002366">
    <property type="component" value="Chromosome"/>
</dbReference>
<dbReference type="InterPro" id="IPR045085">
    <property type="entry name" value="HLD_clamp_pol_III_gamma_tau"/>
</dbReference>
<evidence type="ECO:0000259" key="9">
    <source>
        <dbReference type="SMART" id="SM00382"/>
    </source>
</evidence>
<keyword evidence="5 8" id="KW-0067">ATP-binding</keyword>
<dbReference type="InterPro" id="IPR012763">
    <property type="entry name" value="DNA_pol_III_sug/sutau_N"/>
</dbReference>
<dbReference type="HOGENOM" id="CLU_006229_0_8_0"/>
<comment type="function">
    <text evidence="8">DNA polymerase III is a complex, multichain enzyme responsible for most of the replicative synthesis in bacteria. This DNA polymerase also exhibits 3' to 5' exonuclease activity.</text>
</comment>
<dbReference type="CDD" id="cd18137">
    <property type="entry name" value="HLD_clamp_pol_III_gamma_tau"/>
    <property type="match status" value="1"/>
</dbReference>
<dbReference type="Pfam" id="PF13177">
    <property type="entry name" value="DNA_pol3_delta2"/>
    <property type="match status" value="1"/>
</dbReference>
<dbReference type="RefSeq" id="WP_013048130.1">
    <property type="nucleotide sequence ID" value="NC_014011.1"/>
</dbReference>
<dbReference type="NCBIfam" id="TIGR02397">
    <property type="entry name" value="dnaX_nterm"/>
    <property type="match status" value="1"/>
</dbReference>
<dbReference type="PANTHER" id="PTHR11669">
    <property type="entry name" value="REPLICATION FACTOR C / DNA POLYMERASE III GAMMA-TAU SUBUNIT"/>
    <property type="match status" value="1"/>
</dbReference>
<keyword evidence="8 10" id="KW-0808">Transferase</keyword>
<evidence type="ECO:0000256" key="5">
    <source>
        <dbReference type="ARBA" id="ARBA00022840"/>
    </source>
</evidence>
<dbReference type="Pfam" id="PF22608">
    <property type="entry name" value="DNAX_ATPase_lid"/>
    <property type="match status" value="1"/>
</dbReference>
<dbReference type="KEGG" id="aco:Amico_0731"/>
<dbReference type="Gene3D" id="1.10.8.60">
    <property type="match status" value="1"/>
</dbReference>
<keyword evidence="3 8" id="KW-0547">Nucleotide-binding</keyword>
<keyword evidence="4" id="KW-0862">Zinc</keyword>
<dbReference type="GO" id="GO:0046872">
    <property type="term" value="F:metal ion binding"/>
    <property type="evidence" value="ECO:0007669"/>
    <property type="project" value="UniProtKB-KW"/>
</dbReference>
<gene>
    <name evidence="8" type="primary">dnaX</name>
    <name evidence="10" type="ordered locus">Amico_0731</name>
</gene>
<evidence type="ECO:0000313" key="10">
    <source>
        <dbReference type="EMBL" id="ADE56864.1"/>
    </source>
</evidence>
<keyword evidence="8" id="KW-0235">DNA replication</keyword>
<dbReference type="OrthoDB" id="9810148at2"/>
<comment type="catalytic activity">
    <reaction evidence="7 8">
        <text>DNA(n) + a 2'-deoxyribonucleoside 5'-triphosphate = DNA(n+1) + diphosphate</text>
        <dbReference type="Rhea" id="RHEA:22508"/>
        <dbReference type="Rhea" id="RHEA-COMP:17339"/>
        <dbReference type="Rhea" id="RHEA-COMP:17340"/>
        <dbReference type="ChEBI" id="CHEBI:33019"/>
        <dbReference type="ChEBI" id="CHEBI:61560"/>
        <dbReference type="ChEBI" id="CHEBI:173112"/>
        <dbReference type="EC" id="2.7.7.7"/>
    </reaction>
</comment>
<dbReference type="GO" id="GO:0009360">
    <property type="term" value="C:DNA polymerase III complex"/>
    <property type="evidence" value="ECO:0007669"/>
    <property type="project" value="InterPro"/>
</dbReference>
<dbReference type="SUPFAM" id="SSF52540">
    <property type="entry name" value="P-loop containing nucleoside triphosphate hydrolases"/>
    <property type="match status" value="1"/>
</dbReference>
<evidence type="ECO:0000256" key="7">
    <source>
        <dbReference type="ARBA" id="ARBA00049244"/>
    </source>
</evidence>
<dbReference type="CDD" id="cd00009">
    <property type="entry name" value="AAA"/>
    <property type="match status" value="1"/>
</dbReference>
<accession>D5EE82</accession>
<evidence type="ECO:0000256" key="1">
    <source>
        <dbReference type="ARBA" id="ARBA00006360"/>
    </source>
</evidence>